<evidence type="ECO:0000256" key="15">
    <source>
        <dbReference type="ARBA" id="ARBA00047558"/>
    </source>
</evidence>
<keyword evidence="12 19" id="KW-0472">Membrane</keyword>
<feature type="domain" description="Gnk2-homologous" evidence="22">
    <location>
        <begin position="141"/>
        <end position="246"/>
    </location>
</feature>
<evidence type="ECO:0000256" key="8">
    <source>
        <dbReference type="ARBA" id="ARBA00022741"/>
    </source>
</evidence>
<keyword evidence="14" id="KW-0325">Glycoprotein</keyword>
<dbReference type="PROSITE" id="PS00108">
    <property type="entry name" value="PROTEIN_KINASE_ST"/>
    <property type="match status" value="1"/>
</dbReference>
<evidence type="ECO:0000256" key="18">
    <source>
        <dbReference type="SAM" id="MobiDB-lite"/>
    </source>
</evidence>
<dbReference type="SUPFAM" id="SSF56112">
    <property type="entry name" value="Protein kinase-like (PK-like)"/>
    <property type="match status" value="1"/>
</dbReference>
<evidence type="ECO:0000259" key="22">
    <source>
        <dbReference type="PROSITE" id="PS51473"/>
    </source>
</evidence>
<dbReference type="CDD" id="cd23509">
    <property type="entry name" value="Gnk2-like"/>
    <property type="match status" value="2"/>
</dbReference>
<feature type="domain" description="Gnk2-homologous" evidence="22">
    <location>
        <begin position="35"/>
        <end position="136"/>
    </location>
</feature>
<evidence type="ECO:0000256" key="19">
    <source>
        <dbReference type="SAM" id="Phobius"/>
    </source>
</evidence>
<keyword evidence="2" id="KW-0723">Serine/threonine-protein kinase</keyword>
<keyword evidence="23" id="KW-1185">Reference proteome</keyword>
<dbReference type="InterPro" id="IPR008271">
    <property type="entry name" value="Ser/Thr_kinase_AS"/>
</dbReference>
<reference evidence="24" key="1">
    <citation type="submission" date="2025-08" db="UniProtKB">
        <authorList>
            <consortium name="RefSeq"/>
        </authorList>
    </citation>
    <scope>IDENTIFICATION</scope>
    <source>
        <strain evidence="24">OHB3-1</strain>
    </source>
</reference>
<dbReference type="InterPro" id="IPR001245">
    <property type="entry name" value="Ser-Thr/Tyr_kinase_cat_dom"/>
</dbReference>
<keyword evidence="9" id="KW-0418">Kinase</keyword>
<dbReference type="GeneID" id="111005165"/>
<dbReference type="KEGG" id="mcha:111005165"/>
<dbReference type="CDD" id="cd14066">
    <property type="entry name" value="STKc_IRAK"/>
    <property type="match status" value="1"/>
</dbReference>
<keyword evidence="3" id="KW-0597">Phosphoprotein</keyword>
<dbReference type="GO" id="GO:0004674">
    <property type="term" value="F:protein serine/threonine kinase activity"/>
    <property type="evidence" value="ECO:0007669"/>
    <property type="project" value="UniProtKB-KW"/>
</dbReference>
<evidence type="ECO:0000256" key="4">
    <source>
        <dbReference type="ARBA" id="ARBA00022679"/>
    </source>
</evidence>
<dbReference type="InterPro" id="IPR000719">
    <property type="entry name" value="Prot_kinase_dom"/>
</dbReference>
<proteinExistence type="predicted"/>
<comment type="catalytic activity">
    <reaction evidence="16">
        <text>L-threonyl-[protein] + ATP = O-phospho-L-threonyl-[protein] + ADP + H(+)</text>
        <dbReference type="Rhea" id="RHEA:46608"/>
        <dbReference type="Rhea" id="RHEA-COMP:11060"/>
        <dbReference type="Rhea" id="RHEA-COMP:11605"/>
        <dbReference type="ChEBI" id="CHEBI:15378"/>
        <dbReference type="ChEBI" id="CHEBI:30013"/>
        <dbReference type="ChEBI" id="CHEBI:30616"/>
        <dbReference type="ChEBI" id="CHEBI:61977"/>
        <dbReference type="ChEBI" id="CHEBI:456216"/>
    </reaction>
</comment>
<feature type="domain" description="Protein kinase" evidence="21">
    <location>
        <begin position="328"/>
        <end position="622"/>
    </location>
</feature>
<evidence type="ECO:0000256" key="17">
    <source>
        <dbReference type="PROSITE-ProRule" id="PRU10141"/>
    </source>
</evidence>
<feature type="transmembrane region" description="Helical" evidence="19">
    <location>
        <begin position="261"/>
        <end position="287"/>
    </location>
</feature>
<dbReference type="Gene3D" id="3.30.430.20">
    <property type="entry name" value="Gnk2 domain, C-X8-C-X2-C motif"/>
    <property type="match status" value="2"/>
</dbReference>
<dbReference type="Pfam" id="PF07714">
    <property type="entry name" value="PK_Tyr_Ser-Thr"/>
    <property type="match status" value="1"/>
</dbReference>
<keyword evidence="6 20" id="KW-0732">Signal</keyword>
<evidence type="ECO:0000256" key="6">
    <source>
        <dbReference type="ARBA" id="ARBA00022729"/>
    </source>
</evidence>
<feature type="chain" id="PRO_5027037708" evidence="20">
    <location>
        <begin position="32"/>
        <end position="661"/>
    </location>
</feature>
<accession>A0A6J1BRZ8</accession>
<protein>
    <submittedName>
        <fullName evidence="24">Cysteine-rich receptor-like protein kinase 2</fullName>
    </submittedName>
</protein>
<evidence type="ECO:0000256" key="1">
    <source>
        <dbReference type="ARBA" id="ARBA00004167"/>
    </source>
</evidence>
<comment type="catalytic activity">
    <reaction evidence="15">
        <text>L-seryl-[protein] + ATP = O-phospho-L-seryl-[protein] + ADP + H(+)</text>
        <dbReference type="Rhea" id="RHEA:17989"/>
        <dbReference type="Rhea" id="RHEA-COMP:9863"/>
        <dbReference type="Rhea" id="RHEA-COMP:11604"/>
        <dbReference type="ChEBI" id="CHEBI:15378"/>
        <dbReference type="ChEBI" id="CHEBI:29999"/>
        <dbReference type="ChEBI" id="CHEBI:30616"/>
        <dbReference type="ChEBI" id="CHEBI:83421"/>
        <dbReference type="ChEBI" id="CHEBI:456216"/>
    </reaction>
</comment>
<evidence type="ECO:0000256" key="16">
    <source>
        <dbReference type="ARBA" id="ARBA00047951"/>
    </source>
</evidence>
<dbReference type="InterPro" id="IPR002902">
    <property type="entry name" value="GNK2"/>
</dbReference>
<dbReference type="OrthoDB" id="1908121at2759"/>
<dbReference type="InterPro" id="IPR038408">
    <property type="entry name" value="GNK2_sf"/>
</dbReference>
<name>A0A6J1BRZ8_MOMCH</name>
<keyword evidence="4" id="KW-0808">Transferase</keyword>
<keyword evidence="5 19" id="KW-0812">Transmembrane</keyword>
<evidence type="ECO:0000256" key="10">
    <source>
        <dbReference type="ARBA" id="ARBA00022840"/>
    </source>
</evidence>
<evidence type="ECO:0000256" key="13">
    <source>
        <dbReference type="ARBA" id="ARBA00023170"/>
    </source>
</evidence>
<evidence type="ECO:0000259" key="21">
    <source>
        <dbReference type="PROSITE" id="PS50011"/>
    </source>
</evidence>
<feature type="region of interest" description="Disordered" evidence="18">
    <location>
        <begin position="610"/>
        <end position="661"/>
    </location>
</feature>
<dbReference type="FunFam" id="3.30.430.20:FF:000015">
    <property type="entry name" value="Cysteine-rich receptor-like protein kinase 3"/>
    <property type="match status" value="1"/>
</dbReference>
<organism evidence="23 24">
    <name type="scientific">Momordica charantia</name>
    <name type="common">Bitter gourd</name>
    <name type="synonym">Balsam pear</name>
    <dbReference type="NCBI Taxonomy" id="3673"/>
    <lineage>
        <taxon>Eukaryota</taxon>
        <taxon>Viridiplantae</taxon>
        <taxon>Streptophyta</taxon>
        <taxon>Embryophyta</taxon>
        <taxon>Tracheophyta</taxon>
        <taxon>Spermatophyta</taxon>
        <taxon>Magnoliopsida</taxon>
        <taxon>eudicotyledons</taxon>
        <taxon>Gunneridae</taxon>
        <taxon>Pentapetalae</taxon>
        <taxon>rosids</taxon>
        <taxon>fabids</taxon>
        <taxon>Cucurbitales</taxon>
        <taxon>Cucurbitaceae</taxon>
        <taxon>Momordiceae</taxon>
        <taxon>Momordica</taxon>
    </lineage>
</organism>
<dbReference type="Gene3D" id="1.10.510.10">
    <property type="entry name" value="Transferase(Phosphotransferase) domain 1"/>
    <property type="match status" value="1"/>
</dbReference>
<sequence>MKTGSRLVSEYGFLILMSALVLLLVEMPTEADPRSRTVKILCSTVLEHNTTAFVPNFVATMQRISDQMRNDGFGVALVGKGPDANYGLAQCYGDLSLMDCVLCYAEARTVLPQCFPYNGGRIFLDGCFMRAENYSFYEEFEGPQDRAVCGNSSTGNSIFEQSARQAVARAVDVAPNNRGYARVEVAPPGTTNASVYLLAQCWRNLNSSSCASCLRKASASILKCLPQSEARALNTGCFMRYSNIDFLNAEAEAEAARSRGFVTAIVVSLVSSVAVLLVGVGIGVYIWKNRYIKKKRKGSNDANKMVKTLNNSSLNFKYSTLEKATGSFAEANKLGQGGFGTVYKGVLSDGREIAVKRLFFNNKHRAADFYNEVNIISSVEHKNLVRLLGCSCSGPESLLVYEFLPNKSLDRFIFDREKGKSLNWEKRFDIIVGTVEGLAYLHENSKTKIIHRDIKASNILLDSKLRAKIADFGLARSFEEDESHISTAIAGTLGYMAPEYLAHGQLTDKADVYSFGVVLLETITGMQNSRSKTSDYLESIVIIAWKHFQCGTLERIYDPNLVAEVEEDGSVVKVKEEIGRVVQIGLLCTQEIASLRPTMRRVLQMLTRKEEQLPAPTNPPFMDERTMELNDTTDGDDPSYLNVTEASSSAATLTHSSFHPR</sequence>
<dbReference type="RefSeq" id="XP_022132270.1">
    <property type="nucleotide sequence ID" value="XM_022276578.1"/>
</dbReference>
<feature type="signal peptide" evidence="20">
    <location>
        <begin position="1"/>
        <end position="31"/>
    </location>
</feature>
<dbReference type="Proteomes" id="UP000504603">
    <property type="component" value="Unplaced"/>
</dbReference>
<dbReference type="FunFam" id="3.30.200.20:FF:001208">
    <property type="entry name" value="Putative DUF26-domain receptor-like protein kinase family protein"/>
    <property type="match status" value="1"/>
</dbReference>
<dbReference type="GO" id="GO:0016020">
    <property type="term" value="C:membrane"/>
    <property type="evidence" value="ECO:0007669"/>
    <property type="project" value="UniProtKB-SubCell"/>
</dbReference>
<dbReference type="InterPro" id="IPR052059">
    <property type="entry name" value="CR_Ser/Thr_kinase"/>
</dbReference>
<keyword evidence="13" id="KW-0675">Receptor</keyword>
<dbReference type="Pfam" id="PF01657">
    <property type="entry name" value="Stress-antifung"/>
    <property type="match status" value="2"/>
</dbReference>
<gene>
    <name evidence="24" type="primary">LOC111005165</name>
</gene>
<evidence type="ECO:0000256" key="14">
    <source>
        <dbReference type="ARBA" id="ARBA00023180"/>
    </source>
</evidence>
<keyword evidence="10 17" id="KW-0067">ATP-binding</keyword>
<dbReference type="Gene3D" id="3.30.200.20">
    <property type="entry name" value="Phosphorylase Kinase, domain 1"/>
    <property type="match status" value="1"/>
</dbReference>
<dbReference type="PANTHER" id="PTHR47973">
    <property type="entry name" value="CYSTEINE-RICH RECEPTOR-LIKE PROTEIN KINASE 3"/>
    <property type="match status" value="1"/>
</dbReference>
<evidence type="ECO:0000256" key="11">
    <source>
        <dbReference type="ARBA" id="ARBA00022989"/>
    </source>
</evidence>
<feature type="compositionally biased region" description="Low complexity" evidence="18">
    <location>
        <begin position="644"/>
        <end position="661"/>
    </location>
</feature>
<evidence type="ECO:0000256" key="12">
    <source>
        <dbReference type="ARBA" id="ARBA00023136"/>
    </source>
</evidence>
<evidence type="ECO:0000256" key="9">
    <source>
        <dbReference type="ARBA" id="ARBA00022777"/>
    </source>
</evidence>
<dbReference type="AlphaFoldDB" id="A0A6J1BRZ8"/>
<keyword evidence="8 17" id="KW-0547">Nucleotide-binding</keyword>
<dbReference type="PROSITE" id="PS50011">
    <property type="entry name" value="PROTEIN_KINASE_DOM"/>
    <property type="match status" value="1"/>
</dbReference>
<keyword evidence="7" id="KW-0677">Repeat</keyword>
<evidence type="ECO:0000256" key="5">
    <source>
        <dbReference type="ARBA" id="ARBA00022692"/>
    </source>
</evidence>
<evidence type="ECO:0000256" key="3">
    <source>
        <dbReference type="ARBA" id="ARBA00022553"/>
    </source>
</evidence>
<evidence type="ECO:0000256" key="7">
    <source>
        <dbReference type="ARBA" id="ARBA00022737"/>
    </source>
</evidence>
<keyword evidence="11 19" id="KW-1133">Transmembrane helix</keyword>
<dbReference type="FunFam" id="1.10.510.10:FF:000336">
    <property type="entry name" value="Cysteine-rich receptor-like protein kinase 2"/>
    <property type="match status" value="1"/>
</dbReference>
<dbReference type="PROSITE" id="PS51473">
    <property type="entry name" value="GNK2"/>
    <property type="match status" value="2"/>
</dbReference>
<comment type="subcellular location">
    <subcellularLocation>
        <location evidence="1">Membrane</location>
        <topology evidence="1">Single-pass membrane protein</topology>
    </subcellularLocation>
</comment>
<evidence type="ECO:0000313" key="24">
    <source>
        <dbReference type="RefSeq" id="XP_022132270.1"/>
    </source>
</evidence>
<dbReference type="PROSITE" id="PS00107">
    <property type="entry name" value="PROTEIN_KINASE_ATP"/>
    <property type="match status" value="1"/>
</dbReference>
<evidence type="ECO:0000256" key="20">
    <source>
        <dbReference type="SAM" id="SignalP"/>
    </source>
</evidence>
<dbReference type="InterPro" id="IPR017441">
    <property type="entry name" value="Protein_kinase_ATP_BS"/>
</dbReference>
<evidence type="ECO:0000256" key="2">
    <source>
        <dbReference type="ARBA" id="ARBA00022527"/>
    </source>
</evidence>
<dbReference type="SMART" id="SM00220">
    <property type="entry name" value="S_TKc"/>
    <property type="match status" value="1"/>
</dbReference>
<dbReference type="InterPro" id="IPR011009">
    <property type="entry name" value="Kinase-like_dom_sf"/>
</dbReference>
<evidence type="ECO:0000313" key="23">
    <source>
        <dbReference type="Proteomes" id="UP000504603"/>
    </source>
</evidence>
<feature type="binding site" evidence="17">
    <location>
        <position position="356"/>
    </location>
    <ligand>
        <name>ATP</name>
        <dbReference type="ChEBI" id="CHEBI:30616"/>
    </ligand>
</feature>
<dbReference type="GO" id="GO:0005524">
    <property type="term" value="F:ATP binding"/>
    <property type="evidence" value="ECO:0007669"/>
    <property type="project" value="UniProtKB-UniRule"/>
</dbReference>
<dbReference type="FunFam" id="3.30.430.20:FF:000005">
    <property type="entry name" value="Cysteine-rich receptor-like protein kinase 2"/>
    <property type="match status" value="1"/>
</dbReference>